<name>A0A0A9GXY1_ARUDO</name>
<sequence length="91" mass="9907">MKAHRTSQVKFNSSSVNVTSTGKLLCPTLQRNILTLCGICICQILSHLKASALVGPATVLAHTMSPCCSMLTATLYVDFTEKTPFWSKCQE</sequence>
<reference evidence="1" key="2">
    <citation type="journal article" date="2015" name="Data Brief">
        <title>Shoot transcriptome of the giant reed, Arundo donax.</title>
        <authorList>
            <person name="Barrero R.A."/>
            <person name="Guerrero F.D."/>
            <person name="Moolhuijzen P."/>
            <person name="Goolsby J.A."/>
            <person name="Tidwell J."/>
            <person name="Bellgard S.E."/>
            <person name="Bellgard M.I."/>
        </authorList>
    </citation>
    <scope>NUCLEOTIDE SEQUENCE</scope>
    <source>
        <tissue evidence="1">Shoot tissue taken approximately 20 cm above the soil surface</tissue>
    </source>
</reference>
<reference evidence="1" key="1">
    <citation type="submission" date="2014-09" db="EMBL/GenBank/DDBJ databases">
        <authorList>
            <person name="Magalhaes I.L.F."/>
            <person name="Oliveira U."/>
            <person name="Santos F.R."/>
            <person name="Vidigal T.H.D.A."/>
            <person name="Brescovit A.D."/>
            <person name="Santos A.J."/>
        </authorList>
    </citation>
    <scope>NUCLEOTIDE SEQUENCE</scope>
    <source>
        <tissue evidence="1">Shoot tissue taken approximately 20 cm above the soil surface</tissue>
    </source>
</reference>
<proteinExistence type="predicted"/>
<protein>
    <submittedName>
        <fullName evidence="1">Uncharacterized protein</fullName>
    </submittedName>
</protein>
<evidence type="ECO:0000313" key="1">
    <source>
        <dbReference type="EMBL" id="JAE25438.1"/>
    </source>
</evidence>
<dbReference type="EMBL" id="GBRH01172458">
    <property type="protein sequence ID" value="JAE25438.1"/>
    <property type="molecule type" value="Transcribed_RNA"/>
</dbReference>
<organism evidence="1">
    <name type="scientific">Arundo donax</name>
    <name type="common">Giant reed</name>
    <name type="synonym">Donax arundinaceus</name>
    <dbReference type="NCBI Taxonomy" id="35708"/>
    <lineage>
        <taxon>Eukaryota</taxon>
        <taxon>Viridiplantae</taxon>
        <taxon>Streptophyta</taxon>
        <taxon>Embryophyta</taxon>
        <taxon>Tracheophyta</taxon>
        <taxon>Spermatophyta</taxon>
        <taxon>Magnoliopsida</taxon>
        <taxon>Liliopsida</taxon>
        <taxon>Poales</taxon>
        <taxon>Poaceae</taxon>
        <taxon>PACMAD clade</taxon>
        <taxon>Arundinoideae</taxon>
        <taxon>Arundineae</taxon>
        <taxon>Arundo</taxon>
    </lineage>
</organism>
<dbReference type="AlphaFoldDB" id="A0A0A9GXY1"/>
<accession>A0A0A9GXY1</accession>